<dbReference type="EMBL" id="SNRW01002815">
    <property type="protein sequence ID" value="KAA6391639.1"/>
    <property type="molecule type" value="Genomic_DNA"/>
</dbReference>
<organism evidence="1 2">
    <name type="scientific">Streblomastix strix</name>
    <dbReference type="NCBI Taxonomy" id="222440"/>
    <lineage>
        <taxon>Eukaryota</taxon>
        <taxon>Metamonada</taxon>
        <taxon>Preaxostyla</taxon>
        <taxon>Oxymonadida</taxon>
        <taxon>Streblomastigidae</taxon>
        <taxon>Streblomastix</taxon>
    </lineage>
</organism>
<sequence length="134" mass="16080">MLRQFCQFVHNAWCEYNGKMEEYRWSNVFRTVKDVDNQILDFWYQPLALRAFLLQNCENLQAQDDSIKLRYNPTYILFVLYVLLAVNDFNIELTDVVLPSYEVARDGYLVILQNYIDEKQDVINQPQLLNKFKP</sequence>
<comment type="caution">
    <text evidence="1">The sequence shown here is derived from an EMBL/GenBank/DDBJ whole genome shotgun (WGS) entry which is preliminary data.</text>
</comment>
<dbReference type="Proteomes" id="UP000324800">
    <property type="component" value="Unassembled WGS sequence"/>
</dbReference>
<gene>
    <name evidence="1" type="ORF">EZS28_012839</name>
</gene>
<dbReference type="AlphaFoldDB" id="A0A5J4WBA2"/>
<name>A0A5J4WBA2_9EUKA</name>
<reference evidence="1 2" key="1">
    <citation type="submission" date="2019-03" db="EMBL/GenBank/DDBJ databases">
        <title>Single cell metagenomics reveals metabolic interactions within the superorganism composed of flagellate Streblomastix strix and complex community of Bacteroidetes bacteria on its surface.</title>
        <authorList>
            <person name="Treitli S.C."/>
            <person name="Kolisko M."/>
            <person name="Husnik F."/>
            <person name="Keeling P."/>
            <person name="Hampl V."/>
        </authorList>
    </citation>
    <scope>NUCLEOTIDE SEQUENCE [LARGE SCALE GENOMIC DNA]</scope>
    <source>
        <strain evidence="1">ST1C</strain>
    </source>
</reference>
<protein>
    <submittedName>
        <fullName evidence="1">Uncharacterized protein</fullName>
    </submittedName>
</protein>
<evidence type="ECO:0000313" key="2">
    <source>
        <dbReference type="Proteomes" id="UP000324800"/>
    </source>
</evidence>
<proteinExistence type="predicted"/>
<accession>A0A5J4WBA2</accession>
<evidence type="ECO:0000313" key="1">
    <source>
        <dbReference type="EMBL" id="KAA6391639.1"/>
    </source>
</evidence>